<name>A0A1G2LN88_9BACT</name>
<sequence>MLAKIKDAVFEAEKNTSGEIRVKIMKECDDDLKSDANRYAENKVRQQALREFEKAGLHNTRDKTGVLVLVVLKERKFTIMADKGIYSKLPQSFWDHKAETMAGYFREGNYARGVSEVVLSVGQELSRHFPRKTDDVNELSDDVIVEDK</sequence>
<reference evidence="2 3" key="1">
    <citation type="journal article" date="2016" name="Nat. Commun.">
        <title>Thousands of microbial genomes shed light on interconnected biogeochemical processes in an aquifer system.</title>
        <authorList>
            <person name="Anantharaman K."/>
            <person name="Brown C.T."/>
            <person name="Hug L.A."/>
            <person name="Sharon I."/>
            <person name="Castelle C.J."/>
            <person name="Probst A.J."/>
            <person name="Thomas B.C."/>
            <person name="Singh A."/>
            <person name="Wilkins M.J."/>
            <person name="Karaoz U."/>
            <person name="Brodie E.L."/>
            <person name="Williams K.H."/>
            <person name="Hubbard S.S."/>
            <person name="Banfield J.F."/>
        </authorList>
    </citation>
    <scope>NUCLEOTIDE SEQUENCE [LARGE SCALE GENOMIC DNA]</scope>
</reference>
<evidence type="ECO:0000313" key="3">
    <source>
        <dbReference type="Proteomes" id="UP000177171"/>
    </source>
</evidence>
<dbReference type="EMBL" id="MHQY01000035">
    <property type="protein sequence ID" value="OHA13033.1"/>
    <property type="molecule type" value="Genomic_DNA"/>
</dbReference>
<evidence type="ECO:0000313" key="2">
    <source>
        <dbReference type="EMBL" id="OHA13033.1"/>
    </source>
</evidence>
<dbReference type="PANTHER" id="PTHR30373:SF8">
    <property type="entry name" value="BLL7265 PROTEIN"/>
    <property type="match status" value="1"/>
</dbReference>
<dbReference type="Gene3D" id="3.10.310.50">
    <property type="match status" value="1"/>
</dbReference>
<dbReference type="Proteomes" id="UP000177171">
    <property type="component" value="Unassembled WGS sequence"/>
</dbReference>
<gene>
    <name evidence="2" type="ORF">A3G49_04750</name>
</gene>
<accession>A0A1G2LN88</accession>
<feature type="domain" description="TPM" evidence="1">
    <location>
        <begin position="3"/>
        <end position="123"/>
    </location>
</feature>
<comment type="caution">
    <text evidence="2">The sequence shown here is derived from an EMBL/GenBank/DDBJ whole genome shotgun (WGS) entry which is preliminary data.</text>
</comment>
<dbReference type="AlphaFoldDB" id="A0A1G2LN88"/>
<organism evidence="2 3">
    <name type="scientific">Candidatus Sungbacteria bacterium RIFCSPLOWO2_12_FULL_41_11</name>
    <dbReference type="NCBI Taxonomy" id="1802286"/>
    <lineage>
        <taxon>Bacteria</taxon>
        <taxon>Candidatus Sungiibacteriota</taxon>
    </lineage>
</organism>
<dbReference type="InterPro" id="IPR007621">
    <property type="entry name" value="TPM_dom"/>
</dbReference>
<proteinExistence type="predicted"/>
<dbReference type="Pfam" id="PF04536">
    <property type="entry name" value="TPM_phosphatase"/>
    <property type="match status" value="1"/>
</dbReference>
<protein>
    <recommendedName>
        <fullName evidence="1">TPM domain-containing protein</fullName>
    </recommendedName>
</protein>
<dbReference type="PANTHER" id="PTHR30373">
    <property type="entry name" value="UPF0603 PROTEIN YGCG"/>
    <property type="match status" value="1"/>
</dbReference>
<evidence type="ECO:0000259" key="1">
    <source>
        <dbReference type="Pfam" id="PF04536"/>
    </source>
</evidence>